<keyword evidence="1" id="KW-1133">Transmembrane helix</keyword>
<keyword evidence="1" id="KW-0812">Transmembrane</keyword>
<dbReference type="InterPro" id="IPR049722">
    <property type="entry name" value="Prli42-like"/>
</dbReference>
<name>A0A7T1AXR5_9STAP</name>
<dbReference type="Proteomes" id="UP000594455">
    <property type="component" value="Chromosome"/>
</dbReference>
<dbReference type="NCBIfam" id="NF033880">
    <property type="entry name" value="Prli42"/>
    <property type="match status" value="1"/>
</dbReference>
<dbReference type="AlphaFoldDB" id="A0A7T1AXR5"/>
<organism evidence="2 3">
    <name type="scientific">Staphylococcus lloydii</name>
    <dbReference type="NCBI Taxonomy" id="2781774"/>
    <lineage>
        <taxon>Bacteria</taxon>
        <taxon>Bacillati</taxon>
        <taxon>Bacillota</taxon>
        <taxon>Bacilli</taxon>
        <taxon>Bacillales</taxon>
        <taxon>Staphylococcaceae</taxon>
        <taxon>Staphylococcus</taxon>
    </lineage>
</organism>
<evidence type="ECO:0000313" key="2">
    <source>
        <dbReference type="EMBL" id="QPM74034.1"/>
    </source>
</evidence>
<dbReference type="RefSeq" id="WP_152906109.1">
    <property type="nucleotide sequence ID" value="NZ_CP064056.1"/>
</dbReference>
<protein>
    <submittedName>
        <fullName evidence="2">Stressosome-associated protein Prli42</fullName>
    </submittedName>
</protein>
<accession>A0A7T1AXR5</accession>
<gene>
    <name evidence="2" type="primary">prli42</name>
    <name evidence="2" type="ORF">ISP08_06665</name>
</gene>
<dbReference type="EMBL" id="CP064056">
    <property type="protein sequence ID" value="QPM74034.1"/>
    <property type="molecule type" value="Genomic_DNA"/>
</dbReference>
<keyword evidence="1" id="KW-0472">Membrane</keyword>
<evidence type="ECO:0000256" key="1">
    <source>
        <dbReference type="SAM" id="Phobius"/>
    </source>
</evidence>
<sequence>MSNKVLKTIIIVMLVAVVIALILSSLAPVMG</sequence>
<reference evidence="2 3" key="1">
    <citation type="submission" date="2020-10" db="EMBL/GenBank/DDBJ databases">
        <title>Closed genome sequences of Staphylococcus lloydii sp. nov. and Staphylococcus durrellii sp. nov. Isolated from Captive Fruit Bats (Pteropus livingstonii).</title>
        <authorList>
            <person name="Fountain K."/>
        </authorList>
    </citation>
    <scope>NUCLEOTIDE SEQUENCE [LARGE SCALE GENOMIC DNA]</scope>
    <source>
        <strain evidence="2 3">23_2_7_LY</strain>
    </source>
</reference>
<keyword evidence="3" id="KW-1185">Reference proteome</keyword>
<proteinExistence type="predicted"/>
<feature type="transmembrane region" description="Helical" evidence="1">
    <location>
        <begin position="9"/>
        <end position="30"/>
    </location>
</feature>
<dbReference type="KEGG" id="sllo:ISP08_06665"/>
<evidence type="ECO:0000313" key="3">
    <source>
        <dbReference type="Proteomes" id="UP000594455"/>
    </source>
</evidence>